<evidence type="ECO:0000259" key="1">
    <source>
        <dbReference type="Pfam" id="PF12697"/>
    </source>
</evidence>
<sequence>MTVVFVHGAPETADIWDGVRDHLATDSVALRLPGFGSDRPETFGAGIDEYTQWLIDELRRTPGPVDLVGHDIGAMLTYRVVADPTVTVRSWVADGASVLHPDHRWHELAKTWQTVGAGEEFVRQAVVAPKTVVAKLRSLGLPETHRAHGHFDLEMGRTILDLHRPRPT</sequence>
<accession>A0ABQ2KBJ0</accession>
<dbReference type="SUPFAM" id="SSF53474">
    <property type="entry name" value="alpha/beta-Hydrolases"/>
    <property type="match status" value="1"/>
</dbReference>
<dbReference type="RefSeq" id="WP_189027690.1">
    <property type="nucleotide sequence ID" value="NZ_BMNE01000003.1"/>
</dbReference>
<evidence type="ECO:0000313" key="2">
    <source>
        <dbReference type="EMBL" id="GGN78563.1"/>
    </source>
</evidence>
<dbReference type="InterPro" id="IPR000073">
    <property type="entry name" value="AB_hydrolase_1"/>
</dbReference>
<dbReference type="Pfam" id="PF12697">
    <property type="entry name" value="Abhydrolase_6"/>
    <property type="match status" value="1"/>
</dbReference>
<evidence type="ECO:0000313" key="3">
    <source>
        <dbReference type="Proteomes" id="UP000658127"/>
    </source>
</evidence>
<protein>
    <recommendedName>
        <fullName evidence="1">AB hydrolase-1 domain-containing protein</fullName>
    </recommendedName>
</protein>
<name>A0ABQ2KBJ0_9NOCA</name>
<comment type="caution">
    <text evidence="2">The sequence shown here is derived from an EMBL/GenBank/DDBJ whole genome shotgun (WGS) entry which is preliminary data.</text>
</comment>
<reference evidence="3" key="1">
    <citation type="journal article" date="2019" name="Int. J. Syst. Evol. Microbiol.">
        <title>The Global Catalogue of Microorganisms (GCM) 10K type strain sequencing project: providing services to taxonomists for standard genome sequencing and annotation.</title>
        <authorList>
            <consortium name="The Broad Institute Genomics Platform"/>
            <consortium name="The Broad Institute Genome Sequencing Center for Infectious Disease"/>
            <person name="Wu L."/>
            <person name="Ma J."/>
        </authorList>
    </citation>
    <scope>NUCLEOTIDE SEQUENCE [LARGE SCALE GENOMIC DNA]</scope>
    <source>
        <strain evidence="3">CGMCC 4.7329</strain>
    </source>
</reference>
<dbReference type="InterPro" id="IPR029058">
    <property type="entry name" value="AB_hydrolase_fold"/>
</dbReference>
<feature type="domain" description="AB hydrolase-1" evidence="1">
    <location>
        <begin position="3"/>
        <end position="123"/>
    </location>
</feature>
<proteinExistence type="predicted"/>
<gene>
    <name evidence="2" type="ORF">GCM10011610_26250</name>
</gene>
<keyword evidence="3" id="KW-1185">Reference proteome</keyword>
<dbReference type="EMBL" id="BMNE01000003">
    <property type="protein sequence ID" value="GGN78563.1"/>
    <property type="molecule type" value="Genomic_DNA"/>
</dbReference>
<dbReference type="Proteomes" id="UP000658127">
    <property type="component" value="Unassembled WGS sequence"/>
</dbReference>
<dbReference type="Gene3D" id="3.40.50.1820">
    <property type="entry name" value="alpha/beta hydrolase"/>
    <property type="match status" value="1"/>
</dbReference>
<organism evidence="2 3">
    <name type="scientific">Nocardia rhizosphaerihabitans</name>
    <dbReference type="NCBI Taxonomy" id="1691570"/>
    <lineage>
        <taxon>Bacteria</taxon>
        <taxon>Bacillati</taxon>
        <taxon>Actinomycetota</taxon>
        <taxon>Actinomycetes</taxon>
        <taxon>Mycobacteriales</taxon>
        <taxon>Nocardiaceae</taxon>
        <taxon>Nocardia</taxon>
    </lineage>
</organism>